<dbReference type="Proteomes" id="UP000762676">
    <property type="component" value="Unassembled WGS sequence"/>
</dbReference>
<sequence length="111" mass="12787">MRRRSGASGRRQFGRGSTQSLWTVKETARVNGQSAYRVFPVPQDCVLFMFDGEYYILIAGSLISAEAERCTKTWCFAYRHDNHHSSTRALSRSVVSMREDMEKETDIQTDR</sequence>
<protein>
    <submittedName>
        <fullName evidence="1">Uncharacterized protein</fullName>
    </submittedName>
</protein>
<organism evidence="1 2">
    <name type="scientific">Elysia marginata</name>
    <dbReference type="NCBI Taxonomy" id="1093978"/>
    <lineage>
        <taxon>Eukaryota</taxon>
        <taxon>Metazoa</taxon>
        <taxon>Spiralia</taxon>
        <taxon>Lophotrochozoa</taxon>
        <taxon>Mollusca</taxon>
        <taxon>Gastropoda</taxon>
        <taxon>Heterobranchia</taxon>
        <taxon>Euthyneura</taxon>
        <taxon>Panpulmonata</taxon>
        <taxon>Sacoglossa</taxon>
        <taxon>Placobranchoidea</taxon>
        <taxon>Plakobranchidae</taxon>
        <taxon>Elysia</taxon>
    </lineage>
</organism>
<keyword evidence="2" id="KW-1185">Reference proteome</keyword>
<gene>
    <name evidence="1" type="ORF">ElyMa_001135200</name>
</gene>
<dbReference type="EMBL" id="BMAT01002251">
    <property type="protein sequence ID" value="GFS02911.1"/>
    <property type="molecule type" value="Genomic_DNA"/>
</dbReference>
<dbReference type="AlphaFoldDB" id="A0AAV4HZR2"/>
<name>A0AAV4HZR2_9GAST</name>
<proteinExistence type="predicted"/>
<reference evidence="1 2" key="1">
    <citation type="journal article" date="2021" name="Elife">
        <title>Chloroplast acquisition without the gene transfer in kleptoplastic sea slugs, Plakobranchus ocellatus.</title>
        <authorList>
            <person name="Maeda T."/>
            <person name="Takahashi S."/>
            <person name="Yoshida T."/>
            <person name="Shimamura S."/>
            <person name="Takaki Y."/>
            <person name="Nagai Y."/>
            <person name="Toyoda A."/>
            <person name="Suzuki Y."/>
            <person name="Arimoto A."/>
            <person name="Ishii H."/>
            <person name="Satoh N."/>
            <person name="Nishiyama T."/>
            <person name="Hasebe M."/>
            <person name="Maruyama T."/>
            <person name="Minagawa J."/>
            <person name="Obokata J."/>
            <person name="Shigenobu S."/>
        </authorList>
    </citation>
    <scope>NUCLEOTIDE SEQUENCE [LARGE SCALE GENOMIC DNA]</scope>
</reference>
<comment type="caution">
    <text evidence="1">The sequence shown here is derived from an EMBL/GenBank/DDBJ whole genome shotgun (WGS) entry which is preliminary data.</text>
</comment>
<accession>A0AAV4HZR2</accession>
<evidence type="ECO:0000313" key="2">
    <source>
        <dbReference type="Proteomes" id="UP000762676"/>
    </source>
</evidence>
<evidence type="ECO:0000313" key="1">
    <source>
        <dbReference type="EMBL" id="GFS02911.1"/>
    </source>
</evidence>